<gene>
    <name evidence="2" type="ORF">NG799_26370</name>
</gene>
<evidence type="ECO:0000256" key="1">
    <source>
        <dbReference type="SAM" id="Phobius"/>
    </source>
</evidence>
<accession>A0ABT2MYM2</accession>
<name>A0ABT2MYM2_9CYAN</name>
<keyword evidence="1" id="KW-0472">Membrane</keyword>
<evidence type="ECO:0008006" key="4">
    <source>
        <dbReference type="Google" id="ProtNLM"/>
    </source>
</evidence>
<comment type="caution">
    <text evidence="2">The sequence shown here is derived from an EMBL/GenBank/DDBJ whole genome shotgun (WGS) entry which is preliminary data.</text>
</comment>
<reference evidence="2 3" key="1">
    <citation type="journal article" date="2022" name="Front. Microbiol.">
        <title>High genomic differentiation and limited gene flow indicate recent cryptic speciation within the genus Laspinema (cyanobacteria).</title>
        <authorList>
            <person name="Stanojkovic A."/>
            <person name="Skoupy S."/>
            <person name="Skaloud P."/>
            <person name="Dvorak P."/>
        </authorList>
    </citation>
    <scope>NUCLEOTIDE SEQUENCE [LARGE SCALE GENOMIC DNA]</scope>
    <source>
        <strain evidence="2 3">D2a</strain>
    </source>
</reference>
<keyword evidence="1" id="KW-1133">Transmembrane helix</keyword>
<dbReference type="Proteomes" id="UP001525890">
    <property type="component" value="Unassembled WGS sequence"/>
</dbReference>
<evidence type="ECO:0000313" key="2">
    <source>
        <dbReference type="EMBL" id="MCT7969845.1"/>
    </source>
</evidence>
<keyword evidence="1" id="KW-0812">Transmembrane</keyword>
<proteinExistence type="predicted"/>
<dbReference type="EMBL" id="JAMXFF010000062">
    <property type="protein sequence ID" value="MCT7969845.1"/>
    <property type="molecule type" value="Genomic_DNA"/>
</dbReference>
<sequence>MPPGLSQLVSVLIAVGANWIYLAVAIALQEPNRLNPAVAIAYGIAGDVRHHWQGATD</sequence>
<dbReference type="RefSeq" id="WP_368009290.1">
    <property type="nucleotide sequence ID" value="NZ_JAMXFF010000062.1"/>
</dbReference>
<keyword evidence="3" id="KW-1185">Reference proteome</keyword>
<feature type="transmembrane region" description="Helical" evidence="1">
    <location>
        <begin position="6"/>
        <end position="28"/>
    </location>
</feature>
<protein>
    <recommendedName>
        <fullName evidence="4">Aquaporin Z</fullName>
    </recommendedName>
</protein>
<evidence type="ECO:0000313" key="3">
    <source>
        <dbReference type="Proteomes" id="UP001525890"/>
    </source>
</evidence>
<organism evidence="2 3">
    <name type="scientific">Laspinema palackyanum D2a</name>
    <dbReference type="NCBI Taxonomy" id="2953684"/>
    <lineage>
        <taxon>Bacteria</taxon>
        <taxon>Bacillati</taxon>
        <taxon>Cyanobacteriota</taxon>
        <taxon>Cyanophyceae</taxon>
        <taxon>Oscillatoriophycideae</taxon>
        <taxon>Oscillatoriales</taxon>
        <taxon>Laspinemataceae</taxon>
        <taxon>Laspinema</taxon>
        <taxon>Laspinema palackyanum</taxon>
    </lineage>
</organism>